<name>A0A5M9JLG8_MONFR</name>
<dbReference type="EMBL" id="VICG01000007">
    <property type="protein sequence ID" value="KAA8570121.1"/>
    <property type="molecule type" value="Genomic_DNA"/>
</dbReference>
<keyword evidence="2" id="KW-1185">Reference proteome</keyword>
<comment type="caution">
    <text evidence="1">The sequence shown here is derived from an EMBL/GenBank/DDBJ whole genome shotgun (WGS) entry which is preliminary data.</text>
</comment>
<organism evidence="1 2">
    <name type="scientific">Monilinia fructicola</name>
    <name type="common">Brown rot fungus</name>
    <name type="synonym">Ciboria fructicola</name>
    <dbReference type="NCBI Taxonomy" id="38448"/>
    <lineage>
        <taxon>Eukaryota</taxon>
        <taxon>Fungi</taxon>
        <taxon>Dikarya</taxon>
        <taxon>Ascomycota</taxon>
        <taxon>Pezizomycotina</taxon>
        <taxon>Leotiomycetes</taxon>
        <taxon>Helotiales</taxon>
        <taxon>Sclerotiniaceae</taxon>
        <taxon>Monilinia</taxon>
    </lineage>
</organism>
<gene>
    <name evidence="1" type="ORF">EYC84_002453</name>
</gene>
<evidence type="ECO:0000313" key="2">
    <source>
        <dbReference type="Proteomes" id="UP000322873"/>
    </source>
</evidence>
<accession>A0A5M9JLG8</accession>
<reference evidence="1 2" key="1">
    <citation type="submission" date="2019-06" db="EMBL/GenBank/DDBJ databases">
        <title>Genome Sequence of the Brown Rot Fungal Pathogen Monilinia fructicola.</title>
        <authorList>
            <person name="De Miccolis Angelini R.M."/>
            <person name="Landi L."/>
            <person name="Abate D."/>
            <person name="Pollastro S."/>
            <person name="Romanazzi G."/>
            <person name="Faretra F."/>
        </authorList>
    </citation>
    <scope>NUCLEOTIDE SEQUENCE [LARGE SCALE GENOMIC DNA]</scope>
    <source>
        <strain evidence="1 2">Mfrc123</strain>
    </source>
</reference>
<proteinExistence type="predicted"/>
<dbReference type="Proteomes" id="UP000322873">
    <property type="component" value="Unassembled WGS sequence"/>
</dbReference>
<evidence type="ECO:0000313" key="1">
    <source>
        <dbReference type="EMBL" id="KAA8570121.1"/>
    </source>
</evidence>
<dbReference type="AlphaFoldDB" id="A0A5M9JLG8"/>
<protein>
    <submittedName>
        <fullName evidence="1">Uncharacterized protein</fullName>
    </submittedName>
</protein>
<sequence>MWSAMSMMLDRWHMHVELIGFPCQNSLRKKRGKVKIPNPTRNKQKSLKYRMSSMNPQSMKFWCRMDYSFLSTSSKNALLQEFALVMNCHKNPIV</sequence>